<organism evidence="4 5">
    <name type="scientific">Pelusios castaneus</name>
    <name type="common">West African mud turtle</name>
    <dbReference type="NCBI Taxonomy" id="367368"/>
    <lineage>
        <taxon>Eukaryota</taxon>
        <taxon>Metazoa</taxon>
        <taxon>Chordata</taxon>
        <taxon>Craniata</taxon>
        <taxon>Vertebrata</taxon>
        <taxon>Euteleostomi</taxon>
        <taxon>Archelosauria</taxon>
        <taxon>Testudinata</taxon>
        <taxon>Testudines</taxon>
        <taxon>Pleurodira</taxon>
        <taxon>Pelomedusidae</taxon>
        <taxon>Pelusios</taxon>
    </lineage>
</organism>
<dbReference type="SMART" id="SM00368">
    <property type="entry name" value="LRR_RI"/>
    <property type="match status" value="8"/>
</dbReference>
<dbReference type="AlphaFoldDB" id="A0A8C8S1X8"/>
<dbReference type="GO" id="GO:0005737">
    <property type="term" value="C:cytoplasm"/>
    <property type="evidence" value="ECO:0007669"/>
    <property type="project" value="UniProtKB-SubCell"/>
</dbReference>
<keyword evidence="5" id="KW-1185">Reference proteome</keyword>
<reference evidence="4" key="1">
    <citation type="submission" date="2025-08" db="UniProtKB">
        <authorList>
            <consortium name="Ensembl"/>
        </authorList>
    </citation>
    <scope>IDENTIFICATION</scope>
</reference>
<dbReference type="PANTHER" id="PTHR45690">
    <property type="entry name" value="NACHT, LRR AND PYD DOMAINS-CONTAINING PROTEIN 12"/>
    <property type="match status" value="1"/>
</dbReference>
<sequence>SPIYLLCQSNYNKCFLCGPFFCRLEKCGLIVACHKDLSSVLHINQTLKELDLSYNDLGSPGVEDLCKGLKHPKCELQTLRLWACELTADCCGVLSSVLSTRKSLAEVNLNLNELGDSGLRWLCTGLKHPDCKLQKLHLLYSSVVTASPNVFVSNSCGLTDNCGVLSSVLSTSQTLIELSLNLNKLGDSGVKQLCTGLKHPNCKLQKLGLFRCDLTADCCGDLSSALGVNQFLTELDLKWNRQLGDSGVKILCEKLKHPNCRLKKIRLSWCNITADCCGDLTTVLSTNQTLTELDLGENNLGYPGVKLLCEKLKDQNCKKTIIENVEMAEKLNDFFVLVFTKKVGGDWTQDVGEGSKNGIGSEVKIGKEQVKNYLD</sequence>
<protein>
    <submittedName>
        <fullName evidence="4">Uncharacterized protein</fullName>
    </submittedName>
</protein>
<dbReference type="InterPro" id="IPR001611">
    <property type="entry name" value="Leu-rich_rpt"/>
</dbReference>
<dbReference type="Ensembl" id="ENSPCET00000013433.1">
    <property type="protein sequence ID" value="ENSPCEP00000012960.1"/>
    <property type="gene ID" value="ENSPCEG00000010240.1"/>
</dbReference>
<keyword evidence="3" id="KW-0677">Repeat</keyword>
<dbReference type="InterPro" id="IPR050637">
    <property type="entry name" value="NLRP_innate_immun_reg"/>
</dbReference>
<evidence type="ECO:0000256" key="1">
    <source>
        <dbReference type="ARBA" id="ARBA00004496"/>
    </source>
</evidence>
<evidence type="ECO:0000256" key="2">
    <source>
        <dbReference type="ARBA" id="ARBA00022490"/>
    </source>
</evidence>
<dbReference type="Gene3D" id="3.80.10.10">
    <property type="entry name" value="Ribonuclease Inhibitor"/>
    <property type="match status" value="2"/>
</dbReference>
<evidence type="ECO:0000313" key="5">
    <source>
        <dbReference type="Proteomes" id="UP000694393"/>
    </source>
</evidence>
<dbReference type="Pfam" id="PF13516">
    <property type="entry name" value="LRR_6"/>
    <property type="match status" value="5"/>
</dbReference>
<evidence type="ECO:0000256" key="3">
    <source>
        <dbReference type="ARBA" id="ARBA00022737"/>
    </source>
</evidence>
<keyword evidence="2" id="KW-0963">Cytoplasm</keyword>
<accession>A0A8C8S1X8</accession>
<evidence type="ECO:0000313" key="4">
    <source>
        <dbReference type="Ensembl" id="ENSPCEP00000012960.1"/>
    </source>
</evidence>
<dbReference type="Proteomes" id="UP000694393">
    <property type="component" value="Unplaced"/>
</dbReference>
<comment type="subcellular location">
    <subcellularLocation>
        <location evidence="1">Cytoplasm</location>
    </subcellularLocation>
</comment>
<name>A0A8C8S1X8_9SAUR</name>
<dbReference type="SUPFAM" id="SSF52047">
    <property type="entry name" value="RNI-like"/>
    <property type="match status" value="1"/>
</dbReference>
<reference evidence="4" key="2">
    <citation type="submission" date="2025-09" db="UniProtKB">
        <authorList>
            <consortium name="Ensembl"/>
        </authorList>
    </citation>
    <scope>IDENTIFICATION</scope>
</reference>
<dbReference type="InterPro" id="IPR032675">
    <property type="entry name" value="LRR_dom_sf"/>
</dbReference>
<proteinExistence type="predicted"/>
<dbReference type="PANTHER" id="PTHR45690:SF19">
    <property type="entry name" value="NACHT, LRR AND PYD DOMAINS-CONTAINING PROTEIN 3"/>
    <property type="match status" value="1"/>
</dbReference>